<keyword evidence="1" id="KW-0812">Transmembrane</keyword>
<dbReference type="EMBL" id="LAZR01034344">
    <property type="protein sequence ID" value="KKL45556.1"/>
    <property type="molecule type" value="Genomic_DNA"/>
</dbReference>
<reference evidence="2" key="1">
    <citation type="journal article" date="2015" name="Nature">
        <title>Complex archaea that bridge the gap between prokaryotes and eukaryotes.</title>
        <authorList>
            <person name="Spang A."/>
            <person name="Saw J.H."/>
            <person name="Jorgensen S.L."/>
            <person name="Zaremba-Niedzwiedzka K."/>
            <person name="Martijn J."/>
            <person name="Lind A.E."/>
            <person name="van Eijk R."/>
            <person name="Schleper C."/>
            <person name="Guy L."/>
            <person name="Ettema T.J."/>
        </authorList>
    </citation>
    <scope>NUCLEOTIDE SEQUENCE</scope>
</reference>
<accession>A0A0F9CVR8</accession>
<proteinExistence type="predicted"/>
<protein>
    <submittedName>
        <fullName evidence="2">Uncharacterized protein</fullName>
    </submittedName>
</protein>
<name>A0A0F9CVR8_9ZZZZ</name>
<dbReference type="AlphaFoldDB" id="A0A0F9CVR8"/>
<feature type="transmembrane region" description="Helical" evidence="1">
    <location>
        <begin position="95"/>
        <end position="116"/>
    </location>
</feature>
<comment type="caution">
    <text evidence="2">The sequence shown here is derived from an EMBL/GenBank/DDBJ whole genome shotgun (WGS) entry which is preliminary data.</text>
</comment>
<keyword evidence="1" id="KW-1133">Transmembrane helix</keyword>
<sequence>MQDRVCKTSFPILHVPSKLKMEIEYILKPVNANEITQYCIDWCKEQNLIHQQNLEIEEMSFIVIALVSIVVHWTINNHWSYFRSQGFDEELLEKIYDGTNLLVFVMLIMFLIYMVWLR</sequence>
<gene>
    <name evidence="2" type="ORF">LCGC14_2354450</name>
</gene>
<evidence type="ECO:0000313" key="2">
    <source>
        <dbReference type="EMBL" id="KKL45556.1"/>
    </source>
</evidence>
<evidence type="ECO:0000256" key="1">
    <source>
        <dbReference type="SAM" id="Phobius"/>
    </source>
</evidence>
<feature type="transmembrane region" description="Helical" evidence="1">
    <location>
        <begin position="59"/>
        <end position="75"/>
    </location>
</feature>
<keyword evidence="1" id="KW-0472">Membrane</keyword>
<organism evidence="2">
    <name type="scientific">marine sediment metagenome</name>
    <dbReference type="NCBI Taxonomy" id="412755"/>
    <lineage>
        <taxon>unclassified sequences</taxon>
        <taxon>metagenomes</taxon>
        <taxon>ecological metagenomes</taxon>
    </lineage>
</organism>